<evidence type="ECO:0000313" key="5">
    <source>
        <dbReference type="RefSeq" id="XP_035827694.1"/>
    </source>
</evidence>
<name>A0ABM0K0U7_APLCA</name>
<protein>
    <submittedName>
        <fullName evidence="4 5">Uncharacterized protein LOC101858960</fullName>
    </submittedName>
</protein>
<proteinExistence type="predicted"/>
<dbReference type="Pfam" id="PF00025">
    <property type="entry name" value="Arf"/>
    <property type="match status" value="1"/>
</dbReference>
<dbReference type="Proteomes" id="UP000694888">
    <property type="component" value="Unplaced"/>
</dbReference>
<evidence type="ECO:0000313" key="3">
    <source>
        <dbReference type="Proteomes" id="UP000694888"/>
    </source>
</evidence>
<dbReference type="RefSeq" id="XP_005106110.1">
    <property type="nucleotide sequence ID" value="XM_005106053.2"/>
</dbReference>
<dbReference type="RefSeq" id="XP_035827694.1">
    <property type="nucleotide sequence ID" value="XM_035971801.1"/>
</dbReference>
<dbReference type="GeneID" id="101858960"/>
<evidence type="ECO:0000256" key="1">
    <source>
        <dbReference type="ARBA" id="ARBA00022741"/>
    </source>
</evidence>
<keyword evidence="2" id="KW-0342">GTP-binding</keyword>
<keyword evidence="3" id="KW-1185">Reference proteome</keyword>
<evidence type="ECO:0000256" key="2">
    <source>
        <dbReference type="ARBA" id="ARBA00023134"/>
    </source>
</evidence>
<sequence length="189" mass="20969">MGATCSGQGSAFVSGSSAYPFKILLLGEPGVGKTFLLRCWQSGIHNVTEPLTSTTHFNVGMIKTANGLVFMVYDLAGDIGLRLRPFLDGTEGVIYMFKAAGVIRDDDERTLEQLLRERDLENAPILFVSRTTENVPSESVLSEKLLSKLDGRRWDMTVLEDSSQESANLVLSMLEKLLRHNNQNQTEDR</sequence>
<dbReference type="SUPFAM" id="SSF52540">
    <property type="entry name" value="P-loop containing nucleoside triphosphate hydrolases"/>
    <property type="match status" value="1"/>
</dbReference>
<dbReference type="InterPro" id="IPR027417">
    <property type="entry name" value="P-loop_NTPase"/>
</dbReference>
<dbReference type="InterPro" id="IPR006689">
    <property type="entry name" value="Small_GTPase_ARF/SAR"/>
</dbReference>
<dbReference type="Gene3D" id="3.40.50.300">
    <property type="entry name" value="P-loop containing nucleotide triphosphate hydrolases"/>
    <property type="match status" value="1"/>
</dbReference>
<organism evidence="3 4">
    <name type="scientific">Aplysia californica</name>
    <name type="common">California sea hare</name>
    <dbReference type="NCBI Taxonomy" id="6500"/>
    <lineage>
        <taxon>Eukaryota</taxon>
        <taxon>Metazoa</taxon>
        <taxon>Spiralia</taxon>
        <taxon>Lophotrochozoa</taxon>
        <taxon>Mollusca</taxon>
        <taxon>Gastropoda</taxon>
        <taxon>Heterobranchia</taxon>
        <taxon>Euthyneura</taxon>
        <taxon>Tectipleura</taxon>
        <taxon>Aplysiida</taxon>
        <taxon>Aplysioidea</taxon>
        <taxon>Aplysiidae</taxon>
        <taxon>Aplysia</taxon>
    </lineage>
</organism>
<gene>
    <name evidence="4 5" type="primary">LOC101858960</name>
</gene>
<reference evidence="4 5" key="1">
    <citation type="submission" date="2025-05" db="UniProtKB">
        <authorList>
            <consortium name="RefSeq"/>
        </authorList>
    </citation>
    <scope>IDENTIFICATION</scope>
</reference>
<evidence type="ECO:0000313" key="4">
    <source>
        <dbReference type="RefSeq" id="XP_005106110.1"/>
    </source>
</evidence>
<keyword evidence="1" id="KW-0547">Nucleotide-binding</keyword>
<accession>A0ABM0K0U7</accession>